<dbReference type="STRING" id="452638.Pnec_0712"/>
<accession>B1XUB3</accession>
<evidence type="ECO:0008006" key="2">
    <source>
        <dbReference type="Google" id="ProtNLM"/>
    </source>
</evidence>
<gene>
    <name evidence="1" type="ordered locus">Pnec_0712</name>
</gene>
<name>B1XUB3_POLNS</name>
<dbReference type="InterPro" id="IPR036692">
    <property type="entry name" value="Shew3726-like_sf"/>
</dbReference>
<sequence>MSIEFIWPASLAADGGVIYIAKLDGKDVQCHFSYEALEDVDPDSVFGDALEHFSKHQLILLSAAEKKLLKGLSHNG</sequence>
<dbReference type="OrthoDB" id="9132997at2"/>
<reference evidence="1" key="1">
    <citation type="submission" date="2008-03" db="EMBL/GenBank/DDBJ databases">
        <title>Complete sequence of Polynucleobacter necessarius STIR1.</title>
        <authorList>
            <consortium name="US DOE Joint Genome Institute"/>
            <person name="Copeland A."/>
            <person name="Lucas S."/>
            <person name="Lapidus A."/>
            <person name="Barry K."/>
            <person name="Detter J.C."/>
            <person name="Glavina del Rio T."/>
            <person name="Hammon N."/>
            <person name="Israni S."/>
            <person name="Dalin E."/>
            <person name="Tice H."/>
            <person name="Pitluck S."/>
            <person name="Chain P."/>
            <person name="Malfatti S."/>
            <person name="Shin M."/>
            <person name="Vergez L."/>
            <person name="Schmutz J."/>
            <person name="Larimer F."/>
            <person name="Land M."/>
            <person name="Hauser L."/>
            <person name="Kyrpides N."/>
            <person name="Kim E."/>
            <person name="Hahn M."/>
            <person name="Richardson P."/>
        </authorList>
    </citation>
    <scope>NUCLEOTIDE SEQUENCE [LARGE SCALE GENOMIC DNA]</scope>
    <source>
        <strain evidence="1">STIR1</strain>
    </source>
</reference>
<organism evidence="1">
    <name type="scientific">Polynucleobacter necessarius subsp. necessarius (strain STIR1)</name>
    <dbReference type="NCBI Taxonomy" id="452638"/>
    <lineage>
        <taxon>Bacteria</taxon>
        <taxon>Pseudomonadati</taxon>
        <taxon>Pseudomonadota</taxon>
        <taxon>Betaproteobacteria</taxon>
        <taxon>Burkholderiales</taxon>
        <taxon>Burkholderiaceae</taxon>
        <taxon>Polynucleobacter</taxon>
    </lineage>
</organism>
<evidence type="ECO:0000313" key="1">
    <source>
        <dbReference type="EMBL" id="ACB43940.1"/>
    </source>
</evidence>
<proteinExistence type="predicted"/>
<dbReference type="EMBL" id="CP001010">
    <property type="protein sequence ID" value="ACB43940.1"/>
    <property type="molecule type" value="Genomic_DNA"/>
</dbReference>
<dbReference type="KEGG" id="pne:Pnec_0712"/>
<dbReference type="HOGENOM" id="CLU_2466393_0_0_4"/>
<protein>
    <recommendedName>
        <fullName evidence="2">DUF1488 domain-containing protein</fullName>
    </recommendedName>
</protein>
<dbReference type="AlphaFoldDB" id="B1XUB3"/>
<dbReference type="SUPFAM" id="SSF160272">
    <property type="entry name" value="Shew3726-like"/>
    <property type="match status" value="1"/>
</dbReference>